<comment type="function">
    <text evidence="9">The phosphoenolpyruvate-dependent sugar phosphotransferase system (PTS), a major carbohydrate active -transport system, catalyzes the phosphorylation of incoming sugar substrates concomitant with their translocation across the cell membrane.</text>
</comment>
<feature type="transmembrane region" description="Helical" evidence="10">
    <location>
        <begin position="82"/>
        <end position="101"/>
    </location>
</feature>
<evidence type="ECO:0000256" key="3">
    <source>
        <dbReference type="ARBA" id="ARBA00022475"/>
    </source>
</evidence>
<evidence type="ECO:0000256" key="5">
    <source>
        <dbReference type="ARBA" id="ARBA00022683"/>
    </source>
</evidence>
<keyword evidence="13" id="KW-1185">Reference proteome</keyword>
<evidence type="ECO:0000256" key="2">
    <source>
        <dbReference type="ARBA" id="ARBA00022448"/>
    </source>
</evidence>
<feature type="transmembrane region" description="Helical" evidence="10">
    <location>
        <begin position="133"/>
        <end position="155"/>
    </location>
</feature>
<feature type="transmembrane region" description="Helical" evidence="10">
    <location>
        <begin position="218"/>
        <end position="238"/>
    </location>
</feature>
<feature type="transmembrane region" description="Helical" evidence="10">
    <location>
        <begin position="338"/>
        <end position="360"/>
    </location>
</feature>
<dbReference type="EMBL" id="JXKH01000005">
    <property type="protein sequence ID" value="OJG18144.1"/>
    <property type="molecule type" value="Genomic_DNA"/>
</dbReference>
<dbReference type="GO" id="GO:1901264">
    <property type="term" value="P:carbohydrate derivative transport"/>
    <property type="evidence" value="ECO:0007669"/>
    <property type="project" value="TreeGrafter"/>
</dbReference>
<name>A0A1L8REI8_9ENTE</name>
<accession>A0A1L8REI8</accession>
<dbReference type="InterPro" id="IPR004501">
    <property type="entry name" value="PTS_EIIC_3"/>
</dbReference>
<dbReference type="GO" id="GO:0005886">
    <property type="term" value="C:plasma membrane"/>
    <property type="evidence" value="ECO:0007669"/>
    <property type="project" value="UniProtKB-SubCell"/>
</dbReference>
<dbReference type="InterPro" id="IPR051088">
    <property type="entry name" value="PTS_Sugar-EIIC/EIIB"/>
</dbReference>
<dbReference type="InterPro" id="IPR004796">
    <property type="entry name" value="PTS_IIC_cello"/>
</dbReference>
<feature type="transmembrane region" description="Helical" evidence="10">
    <location>
        <begin position="245"/>
        <end position="266"/>
    </location>
</feature>
<evidence type="ECO:0000313" key="12">
    <source>
        <dbReference type="EMBL" id="OJG18144.1"/>
    </source>
</evidence>
<feature type="transmembrane region" description="Helical" evidence="10">
    <location>
        <begin position="380"/>
        <end position="406"/>
    </location>
</feature>
<keyword evidence="8 9" id="KW-0472">Membrane</keyword>
<dbReference type="GO" id="GO:0009401">
    <property type="term" value="P:phosphoenolpyruvate-dependent sugar phosphotransferase system"/>
    <property type="evidence" value="ECO:0007669"/>
    <property type="project" value="UniProtKB-KW"/>
</dbReference>
<keyword evidence="3 9" id="KW-1003">Cell membrane</keyword>
<organism evidence="12 13">
    <name type="scientific">Enterococcus canis</name>
    <dbReference type="NCBI Taxonomy" id="214095"/>
    <lineage>
        <taxon>Bacteria</taxon>
        <taxon>Bacillati</taxon>
        <taxon>Bacillota</taxon>
        <taxon>Bacilli</taxon>
        <taxon>Lactobacillales</taxon>
        <taxon>Enterococcaceae</taxon>
        <taxon>Enterococcus</taxon>
    </lineage>
</organism>
<evidence type="ECO:0000256" key="1">
    <source>
        <dbReference type="ARBA" id="ARBA00004651"/>
    </source>
</evidence>
<keyword evidence="6 10" id="KW-0812">Transmembrane</keyword>
<keyword evidence="4 9" id="KW-0762">Sugar transport</keyword>
<dbReference type="Pfam" id="PF02378">
    <property type="entry name" value="PTS_EIIC"/>
    <property type="match status" value="1"/>
</dbReference>
<reference evidence="12 13" key="1">
    <citation type="submission" date="2014-12" db="EMBL/GenBank/DDBJ databases">
        <title>Draft genome sequences of 29 type strains of Enterococci.</title>
        <authorList>
            <person name="Zhong Z."/>
            <person name="Sun Z."/>
            <person name="Liu W."/>
            <person name="Zhang W."/>
            <person name="Zhang H."/>
        </authorList>
    </citation>
    <scope>NUCLEOTIDE SEQUENCE [LARGE SCALE GENOMIC DNA]</scope>
    <source>
        <strain evidence="12 13">DSM 17029</strain>
    </source>
</reference>
<keyword evidence="7 10" id="KW-1133">Transmembrane helix</keyword>
<dbReference type="STRING" id="214095.RU97_GL002217"/>
<protein>
    <recommendedName>
        <fullName evidence="9">Permease IIC component</fullName>
    </recommendedName>
</protein>
<dbReference type="PROSITE" id="PS51105">
    <property type="entry name" value="PTS_EIIC_TYPE_3"/>
    <property type="match status" value="1"/>
</dbReference>
<dbReference type="PANTHER" id="PTHR33989:SF8">
    <property type="entry name" value="PERMEASE IIC COMPONENT"/>
    <property type="match status" value="1"/>
</dbReference>
<evidence type="ECO:0000256" key="6">
    <source>
        <dbReference type="ARBA" id="ARBA00022692"/>
    </source>
</evidence>
<evidence type="ECO:0000313" key="13">
    <source>
        <dbReference type="Proteomes" id="UP000181884"/>
    </source>
</evidence>
<feature type="domain" description="PTS EIIC type-3" evidence="11">
    <location>
        <begin position="1"/>
        <end position="408"/>
    </location>
</feature>
<dbReference type="NCBIfam" id="TIGR00410">
    <property type="entry name" value="lacE"/>
    <property type="match status" value="1"/>
</dbReference>
<evidence type="ECO:0000259" key="11">
    <source>
        <dbReference type="PROSITE" id="PS51105"/>
    </source>
</evidence>
<evidence type="ECO:0000256" key="10">
    <source>
        <dbReference type="SAM" id="Phobius"/>
    </source>
</evidence>
<evidence type="ECO:0000256" key="8">
    <source>
        <dbReference type="ARBA" id="ARBA00023136"/>
    </source>
</evidence>
<feature type="transmembrane region" description="Helical" evidence="10">
    <location>
        <begin position="20"/>
        <end position="41"/>
    </location>
</feature>
<keyword evidence="5" id="KW-0598">Phosphotransferase system</keyword>
<dbReference type="InterPro" id="IPR003352">
    <property type="entry name" value="PTS_EIIC"/>
</dbReference>
<keyword evidence="2 9" id="KW-0813">Transport</keyword>
<dbReference type="AlphaFoldDB" id="A0A1L8REI8"/>
<gene>
    <name evidence="12" type="ORF">RU97_GL002217</name>
</gene>
<evidence type="ECO:0000256" key="9">
    <source>
        <dbReference type="PIRNR" id="PIRNR006351"/>
    </source>
</evidence>
<proteinExistence type="predicted"/>
<feature type="transmembrane region" description="Helical" evidence="10">
    <location>
        <begin position="278"/>
        <end position="301"/>
    </location>
</feature>
<comment type="subcellular location">
    <subcellularLocation>
        <location evidence="1">Cell membrane</location>
        <topology evidence="1">Multi-pass membrane protein</topology>
    </subcellularLocation>
</comment>
<dbReference type="Proteomes" id="UP000181884">
    <property type="component" value="Unassembled WGS sequence"/>
</dbReference>
<feature type="transmembrane region" description="Helical" evidence="10">
    <location>
        <begin position="176"/>
        <end position="198"/>
    </location>
</feature>
<dbReference type="PANTHER" id="PTHR33989">
    <property type="match status" value="1"/>
</dbReference>
<evidence type="ECO:0000256" key="7">
    <source>
        <dbReference type="ARBA" id="ARBA00022989"/>
    </source>
</evidence>
<dbReference type="PIRSF" id="PIRSF006351">
    <property type="entry name" value="PTS_EIIC-Cellobiose"/>
    <property type="match status" value="1"/>
</dbReference>
<sequence length="426" mass="46203">MSQNKFFSALAEAFMRTTPITLGASFLMLLGNFPIPPWLIWLNETGLSAHFAAVVGASFNVLALFVAFNFAYVYVKNQNENGLTPGLLSAVSFLLLAPQIIQVPALESAVTEFPATATVTAVNSVEAFQTAQLGGPGLIVAIFVGYLTSVLYLALKKRNLMIKLPATVPPNVSESLSPTFVAGLIFAFFFVIRVGLAYTPFGNIFNLIYGVLQAPLESLTASPISIIFIYTLANLFWFFGIHPNVVYGIVTPILMANFTANTNAYINGEAVPHLMMAVVYVFTSNALGGQGGTYGLIISMFRSRSARYKELFKLSAAPSLFNINEPLVFGMPIMLNPIFFFPMVLGPIIQGGIAWGLAALLNIQTYNAALQLPWTMPTPITAAIVGGWKFLVIALVVLVANFALWYPFFKVADNKEYQNEQAAGQA</sequence>
<comment type="caution">
    <text evidence="12">The sequence shown here is derived from an EMBL/GenBank/DDBJ whole genome shotgun (WGS) entry which is preliminary data.</text>
</comment>
<evidence type="ECO:0000256" key="4">
    <source>
        <dbReference type="ARBA" id="ARBA00022597"/>
    </source>
</evidence>
<feature type="transmembrane region" description="Helical" evidence="10">
    <location>
        <begin position="47"/>
        <end position="75"/>
    </location>
</feature>
<dbReference type="GO" id="GO:0008982">
    <property type="term" value="F:protein-N(PI)-phosphohistidine-sugar phosphotransferase activity"/>
    <property type="evidence" value="ECO:0007669"/>
    <property type="project" value="UniProtKB-UniRule"/>
</dbReference>